<feature type="transmembrane region" description="Helical" evidence="8">
    <location>
        <begin position="71"/>
        <end position="88"/>
    </location>
</feature>
<dbReference type="GO" id="GO:0005886">
    <property type="term" value="C:plasma membrane"/>
    <property type="evidence" value="ECO:0007669"/>
    <property type="project" value="UniProtKB-SubCell"/>
</dbReference>
<dbReference type="AlphaFoldDB" id="A0A2H0Y0L9"/>
<keyword evidence="3" id="KW-0328">Glycosyltransferase</keyword>
<dbReference type="PANTHER" id="PTHR33908:SF11">
    <property type="entry name" value="MEMBRANE PROTEIN"/>
    <property type="match status" value="1"/>
</dbReference>
<sequence length="538" mass="61825">MFFFKGLKSKIFTVVFLFVLGSSLRLFFAPPQNTTADPFEIITAAKTISERGVYLVPIVGSADLNIHYKPAGWPVGFPLMLSALYNLLGYSELLARLFTVFLGSFVIVFVFILADLFFGGEVAFLSGLMLALNPLLVAFNGRIFTNNPELCFLYASITCLLLAVVEKSQTLKFINILSITTRKKRFLLLLFSFFLLGFLLTIRDTASMFLLVYAYIFYQAGFFSFYQARKRFKQALKLFFVILISFIVGYLPSLYFNFQNYGYFLISTTYKWGGKLNFHYMLFGSGGLSGAAEMFLTGLFYTFPILSLFFINKFTRQDRFLVVCYILMFIVLILINGAYPINGASPRYILPLIPFMTILAAHALLTLSPRIMWWGRSIIILFVVGWFCFLFYPWPGLFSFSPKFAYATYYSPVYQKYPFNNYPTHINALTCWVKAHTPKNAVILVTSAQPYHFYYYAQRDTIIFSNVTTQVLESIIKKRPVYIVEEHIDIYNPDMINNIKNIIKSCGFSYVVVGEIPLFSPRFGQTKMHIYQVKDKSK</sequence>
<dbReference type="Proteomes" id="UP000231343">
    <property type="component" value="Unassembled WGS sequence"/>
</dbReference>
<keyword evidence="6 8" id="KW-1133">Transmembrane helix</keyword>
<dbReference type="EMBL" id="PEYM01000040">
    <property type="protein sequence ID" value="PIS30990.1"/>
    <property type="molecule type" value="Genomic_DNA"/>
</dbReference>
<feature type="transmembrane region" description="Helical" evidence="8">
    <location>
        <begin position="278"/>
        <end position="311"/>
    </location>
</feature>
<gene>
    <name evidence="9" type="ORF">COT42_02005</name>
</gene>
<evidence type="ECO:0000256" key="7">
    <source>
        <dbReference type="ARBA" id="ARBA00023136"/>
    </source>
</evidence>
<feature type="transmembrane region" description="Helical" evidence="8">
    <location>
        <begin position="348"/>
        <end position="367"/>
    </location>
</feature>
<organism evidence="9 10">
    <name type="scientific">Candidatus Saganbacteria bacterium CG08_land_8_20_14_0_20_45_16</name>
    <dbReference type="NCBI Taxonomy" id="2014293"/>
    <lineage>
        <taxon>Bacteria</taxon>
        <taxon>Bacillati</taxon>
        <taxon>Saganbacteria</taxon>
    </lineage>
</organism>
<comment type="subcellular location">
    <subcellularLocation>
        <location evidence="1">Cell membrane</location>
        <topology evidence="1">Multi-pass membrane protein</topology>
    </subcellularLocation>
</comment>
<feature type="transmembrane region" description="Helical" evidence="8">
    <location>
        <begin position="374"/>
        <end position="394"/>
    </location>
</feature>
<dbReference type="GO" id="GO:0016763">
    <property type="term" value="F:pentosyltransferase activity"/>
    <property type="evidence" value="ECO:0007669"/>
    <property type="project" value="TreeGrafter"/>
</dbReference>
<evidence type="ECO:0000256" key="8">
    <source>
        <dbReference type="SAM" id="Phobius"/>
    </source>
</evidence>
<evidence type="ECO:0000256" key="1">
    <source>
        <dbReference type="ARBA" id="ARBA00004651"/>
    </source>
</evidence>
<name>A0A2H0Y0L9_UNCSA</name>
<keyword evidence="5 8" id="KW-0812">Transmembrane</keyword>
<evidence type="ECO:0000256" key="3">
    <source>
        <dbReference type="ARBA" id="ARBA00022676"/>
    </source>
</evidence>
<keyword evidence="4" id="KW-0808">Transferase</keyword>
<proteinExistence type="predicted"/>
<comment type="caution">
    <text evidence="9">The sequence shown here is derived from an EMBL/GenBank/DDBJ whole genome shotgun (WGS) entry which is preliminary data.</text>
</comment>
<feature type="transmembrane region" description="Helical" evidence="8">
    <location>
        <begin position="238"/>
        <end position="258"/>
    </location>
</feature>
<evidence type="ECO:0000256" key="4">
    <source>
        <dbReference type="ARBA" id="ARBA00022679"/>
    </source>
</evidence>
<evidence type="ECO:0000256" key="6">
    <source>
        <dbReference type="ARBA" id="ARBA00022989"/>
    </source>
</evidence>
<feature type="transmembrane region" description="Helical" evidence="8">
    <location>
        <begin position="147"/>
        <end position="165"/>
    </location>
</feature>
<feature type="transmembrane region" description="Helical" evidence="8">
    <location>
        <begin position="186"/>
        <end position="202"/>
    </location>
</feature>
<keyword evidence="2" id="KW-1003">Cell membrane</keyword>
<reference evidence="9 10" key="1">
    <citation type="submission" date="2017-09" db="EMBL/GenBank/DDBJ databases">
        <title>Depth-based differentiation of microbial function through sediment-hosted aquifers and enrichment of novel symbionts in the deep terrestrial subsurface.</title>
        <authorList>
            <person name="Probst A.J."/>
            <person name="Ladd B."/>
            <person name="Jarett J.K."/>
            <person name="Geller-Mcgrath D.E."/>
            <person name="Sieber C.M."/>
            <person name="Emerson J.B."/>
            <person name="Anantharaman K."/>
            <person name="Thomas B.C."/>
            <person name="Malmstrom R."/>
            <person name="Stieglmeier M."/>
            <person name="Klingl A."/>
            <person name="Woyke T."/>
            <person name="Ryan C.M."/>
            <person name="Banfield J.F."/>
        </authorList>
    </citation>
    <scope>NUCLEOTIDE SEQUENCE [LARGE SCALE GENOMIC DNA]</scope>
    <source>
        <strain evidence="9">CG08_land_8_20_14_0_20_45_16</strain>
    </source>
</reference>
<feature type="transmembrane region" description="Helical" evidence="8">
    <location>
        <begin position="208"/>
        <end position="226"/>
    </location>
</feature>
<evidence type="ECO:0008006" key="11">
    <source>
        <dbReference type="Google" id="ProtNLM"/>
    </source>
</evidence>
<feature type="transmembrane region" description="Helical" evidence="8">
    <location>
        <begin position="320"/>
        <end position="342"/>
    </location>
</feature>
<dbReference type="GO" id="GO:0009103">
    <property type="term" value="P:lipopolysaccharide biosynthetic process"/>
    <property type="evidence" value="ECO:0007669"/>
    <property type="project" value="UniProtKB-ARBA"/>
</dbReference>
<dbReference type="InterPro" id="IPR050297">
    <property type="entry name" value="LipidA_mod_glycosyltrf_83"/>
</dbReference>
<dbReference type="PANTHER" id="PTHR33908">
    <property type="entry name" value="MANNOSYLTRANSFERASE YKCB-RELATED"/>
    <property type="match status" value="1"/>
</dbReference>
<accession>A0A2H0Y0L9</accession>
<feature type="transmembrane region" description="Helical" evidence="8">
    <location>
        <begin position="100"/>
        <end position="127"/>
    </location>
</feature>
<evidence type="ECO:0000313" key="10">
    <source>
        <dbReference type="Proteomes" id="UP000231343"/>
    </source>
</evidence>
<protein>
    <recommendedName>
        <fullName evidence="11">Glycosyltransferase RgtA/B/C/D-like domain-containing protein</fullName>
    </recommendedName>
</protein>
<evidence type="ECO:0000313" key="9">
    <source>
        <dbReference type="EMBL" id="PIS30990.1"/>
    </source>
</evidence>
<evidence type="ECO:0000256" key="5">
    <source>
        <dbReference type="ARBA" id="ARBA00022692"/>
    </source>
</evidence>
<keyword evidence="7 8" id="KW-0472">Membrane</keyword>
<evidence type="ECO:0000256" key="2">
    <source>
        <dbReference type="ARBA" id="ARBA00022475"/>
    </source>
</evidence>